<evidence type="ECO:0000313" key="9">
    <source>
        <dbReference type="EMBL" id="RLE49882.1"/>
    </source>
</evidence>
<dbReference type="EMBL" id="QMQX01000013">
    <property type="protein sequence ID" value="RLE53347.1"/>
    <property type="molecule type" value="Genomic_DNA"/>
</dbReference>
<dbReference type="PANTHER" id="PTHR23517:SF3">
    <property type="entry name" value="INTEGRAL MEMBRANE TRANSPORT PROTEIN"/>
    <property type="match status" value="1"/>
</dbReference>
<feature type="transmembrane region" description="Helical" evidence="7">
    <location>
        <begin position="73"/>
        <end position="90"/>
    </location>
</feature>
<evidence type="ECO:0000313" key="11">
    <source>
        <dbReference type="Proteomes" id="UP000272051"/>
    </source>
</evidence>
<comment type="caution">
    <text evidence="10">The sequence shown here is derived from an EMBL/GenBank/DDBJ whole genome shotgun (WGS) entry which is preliminary data.</text>
</comment>
<evidence type="ECO:0000256" key="1">
    <source>
        <dbReference type="ARBA" id="ARBA00004651"/>
    </source>
</evidence>
<dbReference type="AlphaFoldDB" id="A0A497F1L5"/>
<dbReference type="PROSITE" id="PS00216">
    <property type="entry name" value="SUGAR_TRANSPORT_1"/>
    <property type="match status" value="1"/>
</dbReference>
<feature type="transmembrane region" description="Helical" evidence="7">
    <location>
        <begin position="43"/>
        <end position="61"/>
    </location>
</feature>
<keyword evidence="4 7" id="KW-0812">Transmembrane</keyword>
<organism evidence="10 11">
    <name type="scientific">Thermoproteota archaeon</name>
    <dbReference type="NCBI Taxonomy" id="2056631"/>
    <lineage>
        <taxon>Archaea</taxon>
        <taxon>Thermoproteota</taxon>
    </lineage>
</organism>
<evidence type="ECO:0000256" key="5">
    <source>
        <dbReference type="ARBA" id="ARBA00022989"/>
    </source>
</evidence>
<dbReference type="Pfam" id="PF07690">
    <property type="entry name" value="MFS_1"/>
    <property type="match status" value="1"/>
</dbReference>
<dbReference type="PANTHER" id="PTHR23517">
    <property type="entry name" value="RESISTANCE PROTEIN MDTM, PUTATIVE-RELATED-RELATED"/>
    <property type="match status" value="1"/>
</dbReference>
<dbReference type="Proteomes" id="UP000272051">
    <property type="component" value="Unassembled WGS sequence"/>
</dbReference>
<keyword evidence="2" id="KW-0813">Transport</keyword>
<evidence type="ECO:0000313" key="10">
    <source>
        <dbReference type="EMBL" id="RLE53347.1"/>
    </source>
</evidence>
<dbReference type="GO" id="GO:0022857">
    <property type="term" value="F:transmembrane transporter activity"/>
    <property type="evidence" value="ECO:0007669"/>
    <property type="project" value="InterPro"/>
</dbReference>
<dbReference type="SUPFAM" id="SSF103473">
    <property type="entry name" value="MFS general substrate transporter"/>
    <property type="match status" value="1"/>
</dbReference>
<evidence type="ECO:0000259" key="8">
    <source>
        <dbReference type="PROSITE" id="PS50850"/>
    </source>
</evidence>
<dbReference type="GO" id="GO:0005886">
    <property type="term" value="C:plasma membrane"/>
    <property type="evidence" value="ECO:0007669"/>
    <property type="project" value="UniProtKB-SubCell"/>
</dbReference>
<evidence type="ECO:0000313" key="12">
    <source>
        <dbReference type="Proteomes" id="UP000278475"/>
    </source>
</evidence>
<dbReference type="InterPro" id="IPR036259">
    <property type="entry name" value="MFS_trans_sf"/>
</dbReference>
<name>A0A497F1L5_9CREN</name>
<evidence type="ECO:0000256" key="6">
    <source>
        <dbReference type="ARBA" id="ARBA00023136"/>
    </source>
</evidence>
<keyword evidence="6 7" id="KW-0472">Membrane</keyword>
<evidence type="ECO:0000256" key="3">
    <source>
        <dbReference type="ARBA" id="ARBA00022475"/>
    </source>
</evidence>
<dbReference type="PROSITE" id="PS50850">
    <property type="entry name" value="MFS"/>
    <property type="match status" value="1"/>
</dbReference>
<sequence length="205" mass="22074">MFVARRFAMLTIAGALGSIATAVLGPIYVIYVEEVVNGTFMDALVLSAVFGYVLAILETPMGKLSDRIGRRELVFYGGILNAAVTLSYTIVNALHLLYIIEVIGGFATAMQKPAWKAALADITDNVTRGKYFGFYESIYDIATTTTFLLAGAIAWNFGLNALFYVCALAELTSAIIVFKELGNVSEADVQVLEALEETQCPIGSS</sequence>
<dbReference type="InterPro" id="IPR005829">
    <property type="entry name" value="Sugar_transporter_CS"/>
</dbReference>
<evidence type="ECO:0000256" key="7">
    <source>
        <dbReference type="SAM" id="Phobius"/>
    </source>
</evidence>
<dbReference type="InterPro" id="IPR050171">
    <property type="entry name" value="MFS_Transporters"/>
</dbReference>
<accession>A0A497F1L5</accession>
<feature type="transmembrane region" description="Helical" evidence="7">
    <location>
        <begin position="7"/>
        <end position="31"/>
    </location>
</feature>
<evidence type="ECO:0000256" key="4">
    <source>
        <dbReference type="ARBA" id="ARBA00022692"/>
    </source>
</evidence>
<protein>
    <recommendedName>
        <fullName evidence="8">Major facilitator superfamily (MFS) profile domain-containing protein</fullName>
    </recommendedName>
</protein>
<proteinExistence type="predicted"/>
<dbReference type="InterPro" id="IPR011701">
    <property type="entry name" value="MFS"/>
</dbReference>
<dbReference type="EMBL" id="QMQV01000019">
    <property type="protein sequence ID" value="RLE49882.1"/>
    <property type="molecule type" value="Genomic_DNA"/>
</dbReference>
<comment type="subcellular location">
    <subcellularLocation>
        <location evidence="1">Cell membrane</location>
        <topology evidence="1">Multi-pass membrane protein</topology>
    </subcellularLocation>
</comment>
<dbReference type="Proteomes" id="UP000278475">
    <property type="component" value="Unassembled WGS sequence"/>
</dbReference>
<keyword evidence="3" id="KW-1003">Cell membrane</keyword>
<feature type="transmembrane region" description="Helical" evidence="7">
    <location>
        <begin position="136"/>
        <end position="155"/>
    </location>
</feature>
<keyword evidence="5 7" id="KW-1133">Transmembrane helix</keyword>
<feature type="domain" description="Major facilitator superfamily (MFS) profile" evidence="8">
    <location>
        <begin position="6"/>
        <end position="205"/>
    </location>
</feature>
<dbReference type="InterPro" id="IPR020846">
    <property type="entry name" value="MFS_dom"/>
</dbReference>
<gene>
    <name evidence="9" type="ORF">DRJ31_03295</name>
    <name evidence="10" type="ORF">DRJ33_01225</name>
</gene>
<evidence type="ECO:0000256" key="2">
    <source>
        <dbReference type="ARBA" id="ARBA00022448"/>
    </source>
</evidence>
<dbReference type="Gene3D" id="1.20.1250.20">
    <property type="entry name" value="MFS general substrate transporter like domains"/>
    <property type="match status" value="1"/>
</dbReference>
<reference evidence="11 12" key="1">
    <citation type="submission" date="2018-06" db="EMBL/GenBank/DDBJ databases">
        <title>Extensive metabolic versatility and redundancy in microbially diverse, dynamic hydrothermal sediments.</title>
        <authorList>
            <person name="Dombrowski N."/>
            <person name="Teske A."/>
            <person name="Baker B.J."/>
        </authorList>
    </citation>
    <scope>NUCLEOTIDE SEQUENCE [LARGE SCALE GENOMIC DNA]</scope>
    <source>
        <strain evidence="10">B34_G17</strain>
        <strain evidence="9">B66_G16</strain>
    </source>
</reference>